<dbReference type="InterPro" id="IPR034733">
    <property type="entry name" value="AcCoA_carboxyl_beta"/>
</dbReference>
<dbReference type="Proteomes" id="UP000278152">
    <property type="component" value="Chromosome"/>
</dbReference>
<keyword evidence="10 13" id="KW-0443">Lipid metabolism</keyword>
<dbReference type="PROSITE" id="PS50980">
    <property type="entry name" value="COA_CT_NTER"/>
    <property type="match status" value="1"/>
</dbReference>
<comment type="cofactor">
    <cofactor evidence="13">
        <name>Zn(2+)</name>
        <dbReference type="ChEBI" id="CHEBI:29105"/>
    </cofactor>
    <text evidence="13">Binds 1 zinc ion per subunit.</text>
</comment>
<feature type="binding site" evidence="13">
    <location>
        <position position="33"/>
    </location>
    <ligand>
        <name>Zn(2+)</name>
        <dbReference type="ChEBI" id="CHEBI:29105"/>
    </ligand>
</feature>
<reference evidence="15 16" key="1">
    <citation type="submission" date="2018-11" db="EMBL/GenBank/DDBJ databases">
        <title>Complete genome sequence of Microcystis aeruginosa NIES-102.</title>
        <authorList>
            <person name="Yamaguchi H."/>
            <person name="Suzuki S."/>
            <person name="Kawachi M."/>
        </authorList>
    </citation>
    <scope>NUCLEOTIDE SEQUENCE [LARGE SCALE GENOMIC DNA]</scope>
    <source>
        <strain evidence="15 16">NIES-102</strain>
    </source>
</reference>
<dbReference type="GO" id="GO:2001295">
    <property type="term" value="P:malonyl-CoA biosynthetic process"/>
    <property type="evidence" value="ECO:0007669"/>
    <property type="project" value="UniProtKB-UniRule"/>
</dbReference>
<keyword evidence="9 13" id="KW-0067">ATP-binding</keyword>
<sequence>MSLFDWFANRQKTEPKVQQQQEREIADGLWTKCPNCGVLAYTKDLLANQLVCLDCGHHNRVESEERIRQLVDANTWNCLDEQIRPTDPLKFRDRKSYSDRLRETQEKTGLTDAVRTGTGTIDGLPLALGVMDFRFMGGSMGSVVGEKLCRLTEQATDESLPLVIICASGGARMQEGMLSLMQMAKISGALNRHREAKLLYIPVLTNPTTGGVTASFAMLGDIIIAEPKATIGFAGKRVIEQTLREKLPEGFQTSEYLLKHGFVDAIVPRTHLKKTLAQLISLHQPFFPLLSPLNSHHHYGQPELIPLKTAQGQTTV</sequence>
<evidence type="ECO:0000256" key="4">
    <source>
        <dbReference type="ARBA" id="ARBA00022723"/>
    </source>
</evidence>
<feature type="binding site" evidence="13">
    <location>
        <position position="36"/>
    </location>
    <ligand>
        <name>Zn(2+)</name>
        <dbReference type="ChEBI" id="CHEBI:29105"/>
    </ligand>
</feature>
<comment type="pathway">
    <text evidence="13">Lipid metabolism; malonyl-CoA biosynthesis; malonyl-CoA from acetyl-CoA: step 1/1.</text>
</comment>
<evidence type="ECO:0000313" key="15">
    <source>
        <dbReference type="EMBL" id="BBH40413.1"/>
    </source>
</evidence>
<keyword evidence="7 13" id="KW-0276">Fatty acid metabolism</keyword>
<comment type="similarity">
    <text evidence="13">Belongs to the AccD/PCCB family.</text>
</comment>
<dbReference type="PANTHER" id="PTHR42995:SF5">
    <property type="entry name" value="ACETYL-COENZYME A CARBOXYLASE CARBOXYL TRANSFERASE SUBUNIT BETA, CHLOROPLASTIC"/>
    <property type="match status" value="1"/>
</dbReference>
<keyword evidence="8 13" id="KW-0862">Zinc</keyword>
<keyword evidence="5 13" id="KW-0547">Nucleotide-binding</keyword>
<evidence type="ECO:0000256" key="6">
    <source>
        <dbReference type="ARBA" id="ARBA00022771"/>
    </source>
</evidence>
<keyword evidence="4 13" id="KW-0479">Metal-binding</keyword>
<dbReference type="GO" id="GO:0016743">
    <property type="term" value="F:carboxyl- or carbamoyltransferase activity"/>
    <property type="evidence" value="ECO:0007669"/>
    <property type="project" value="UniProtKB-UniRule"/>
</dbReference>
<organism evidence="15 16">
    <name type="scientific">Microcystis viridis NIES-102</name>
    <dbReference type="NCBI Taxonomy" id="213615"/>
    <lineage>
        <taxon>Bacteria</taxon>
        <taxon>Bacillati</taxon>
        <taxon>Cyanobacteriota</taxon>
        <taxon>Cyanophyceae</taxon>
        <taxon>Oscillatoriophycideae</taxon>
        <taxon>Chroococcales</taxon>
        <taxon>Microcystaceae</taxon>
        <taxon>Microcystis</taxon>
    </lineage>
</organism>
<dbReference type="AlphaFoldDB" id="A0A3G9JIQ3"/>
<dbReference type="EC" id="2.1.3.15" evidence="13"/>
<dbReference type="InterPro" id="IPR011762">
    <property type="entry name" value="COA_CT_N"/>
</dbReference>
<gene>
    <name evidence="13 15" type="primary">accD</name>
    <name evidence="15" type="ORF">myaer102_29700</name>
</gene>
<dbReference type="NCBIfam" id="TIGR00515">
    <property type="entry name" value="accD"/>
    <property type="match status" value="1"/>
</dbReference>
<comment type="catalytic activity">
    <reaction evidence="13">
        <text>N(6)-carboxybiotinyl-L-lysyl-[protein] + acetyl-CoA = N(6)-biotinyl-L-lysyl-[protein] + malonyl-CoA</text>
        <dbReference type="Rhea" id="RHEA:54728"/>
        <dbReference type="Rhea" id="RHEA-COMP:10505"/>
        <dbReference type="Rhea" id="RHEA-COMP:10506"/>
        <dbReference type="ChEBI" id="CHEBI:57288"/>
        <dbReference type="ChEBI" id="CHEBI:57384"/>
        <dbReference type="ChEBI" id="CHEBI:83144"/>
        <dbReference type="ChEBI" id="CHEBI:83145"/>
        <dbReference type="EC" id="2.1.3.15"/>
    </reaction>
</comment>
<dbReference type="InterPro" id="IPR041010">
    <property type="entry name" value="Znf-ACC"/>
</dbReference>
<comment type="subunit">
    <text evidence="13">Acetyl-CoA carboxylase is a heterohexamer composed of biotin carboxyl carrier protein (AccB), biotin carboxylase (AccC) and two subunits each of ACCase subunit alpha (AccA) and ACCase subunit beta (AccD).</text>
</comment>
<evidence type="ECO:0000259" key="14">
    <source>
        <dbReference type="PROSITE" id="PS50980"/>
    </source>
</evidence>
<dbReference type="KEGG" id="mvz:myaer102_29700"/>
<dbReference type="PRINTS" id="PR01070">
    <property type="entry name" value="ACCCTRFRASEB"/>
</dbReference>
<evidence type="ECO:0000256" key="9">
    <source>
        <dbReference type="ARBA" id="ARBA00022840"/>
    </source>
</evidence>
<dbReference type="PANTHER" id="PTHR42995">
    <property type="entry name" value="ACETYL-COENZYME A CARBOXYLASE CARBOXYL TRANSFERASE SUBUNIT BETA, CHLOROPLASTIC"/>
    <property type="match status" value="1"/>
</dbReference>
<evidence type="ECO:0000256" key="11">
    <source>
        <dbReference type="ARBA" id="ARBA00023160"/>
    </source>
</evidence>
<evidence type="ECO:0000256" key="12">
    <source>
        <dbReference type="ARBA" id="ARBA00025280"/>
    </source>
</evidence>
<evidence type="ECO:0000256" key="13">
    <source>
        <dbReference type="HAMAP-Rule" id="MF_01395"/>
    </source>
</evidence>
<protein>
    <recommendedName>
        <fullName evidence="13">Acetyl-coenzyme A carboxylase carboxyl transferase subunit beta</fullName>
        <shortName evidence="13">ACCase subunit beta</shortName>
        <shortName evidence="13">Acetyl-CoA carboxylase carboxyltransferase subunit beta</shortName>
        <ecNumber evidence="13">2.1.3.15</ecNumber>
    </recommendedName>
</protein>
<dbReference type="GO" id="GO:0008270">
    <property type="term" value="F:zinc ion binding"/>
    <property type="evidence" value="ECO:0007669"/>
    <property type="project" value="UniProtKB-UniRule"/>
</dbReference>
<feature type="binding site" evidence="13">
    <location>
        <position position="55"/>
    </location>
    <ligand>
        <name>Zn(2+)</name>
        <dbReference type="ChEBI" id="CHEBI:29105"/>
    </ligand>
</feature>
<feature type="domain" description="CoA carboxyltransferase N-terminal" evidence="14">
    <location>
        <begin position="29"/>
        <end position="298"/>
    </location>
</feature>
<evidence type="ECO:0000256" key="10">
    <source>
        <dbReference type="ARBA" id="ARBA00023098"/>
    </source>
</evidence>
<comment type="function">
    <text evidence="12 13">Component of the acetyl coenzyme A carboxylase (ACC) complex. Biotin carboxylase (BC) catalyzes the carboxylation of biotin on its carrier protein (BCCP) and then the CO(2) group is transferred by the transcarboxylase to acetyl-CoA to form malonyl-CoA.</text>
</comment>
<dbReference type="EMBL" id="AP019314">
    <property type="protein sequence ID" value="BBH40413.1"/>
    <property type="molecule type" value="Genomic_DNA"/>
</dbReference>
<dbReference type="UniPathway" id="UPA00655">
    <property type="reaction ID" value="UER00711"/>
</dbReference>
<feature type="binding site" evidence="13">
    <location>
        <position position="52"/>
    </location>
    <ligand>
        <name>Zn(2+)</name>
        <dbReference type="ChEBI" id="CHEBI:29105"/>
    </ligand>
</feature>
<dbReference type="GO" id="GO:0005524">
    <property type="term" value="F:ATP binding"/>
    <property type="evidence" value="ECO:0007669"/>
    <property type="project" value="UniProtKB-KW"/>
</dbReference>
<evidence type="ECO:0000256" key="5">
    <source>
        <dbReference type="ARBA" id="ARBA00022741"/>
    </source>
</evidence>
<feature type="zinc finger region" description="C4-type" evidence="13">
    <location>
        <begin position="33"/>
        <end position="55"/>
    </location>
</feature>
<evidence type="ECO:0000256" key="7">
    <source>
        <dbReference type="ARBA" id="ARBA00022832"/>
    </source>
</evidence>
<keyword evidence="11 13" id="KW-0275">Fatty acid biosynthesis</keyword>
<keyword evidence="13" id="KW-0963">Cytoplasm</keyword>
<dbReference type="SUPFAM" id="SSF52096">
    <property type="entry name" value="ClpP/crotonase"/>
    <property type="match status" value="1"/>
</dbReference>
<comment type="subcellular location">
    <subcellularLocation>
        <location evidence="1 13">Cytoplasm</location>
    </subcellularLocation>
</comment>
<evidence type="ECO:0000256" key="1">
    <source>
        <dbReference type="ARBA" id="ARBA00004496"/>
    </source>
</evidence>
<dbReference type="HAMAP" id="MF_01395">
    <property type="entry name" value="AcetylCoA_CT_beta"/>
    <property type="match status" value="1"/>
</dbReference>
<dbReference type="SMR" id="A0A3G9JIQ3"/>
<dbReference type="InterPro" id="IPR000438">
    <property type="entry name" value="Acetyl_CoA_COase_Trfase_b_su"/>
</dbReference>
<dbReference type="RefSeq" id="WP_002796435.1">
    <property type="nucleotide sequence ID" value="NZ_AP019314.1"/>
</dbReference>
<dbReference type="InterPro" id="IPR029045">
    <property type="entry name" value="ClpP/crotonase-like_dom_sf"/>
</dbReference>
<evidence type="ECO:0000256" key="3">
    <source>
        <dbReference type="ARBA" id="ARBA00022679"/>
    </source>
</evidence>
<name>A0A3G9JIQ3_MICVR</name>
<dbReference type="GO" id="GO:0006633">
    <property type="term" value="P:fatty acid biosynthetic process"/>
    <property type="evidence" value="ECO:0007669"/>
    <property type="project" value="UniProtKB-KW"/>
</dbReference>
<keyword evidence="6 13" id="KW-0863">Zinc-finger</keyword>
<proteinExistence type="inferred from homology"/>
<dbReference type="GO" id="GO:0009317">
    <property type="term" value="C:acetyl-CoA carboxylase complex"/>
    <property type="evidence" value="ECO:0007669"/>
    <property type="project" value="InterPro"/>
</dbReference>
<evidence type="ECO:0000313" key="16">
    <source>
        <dbReference type="Proteomes" id="UP000278152"/>
    </source>
</evidence>
<evidence type="ECO:0000256" key="8">
    <source>
        <dbReference type="ARBA" id="ARBA00022833"/>
    </source>
</evidence>
<evidence type="ECO:0000256" key="2">
    <source>
        <dbReference type="ARBA" id="ARBA00022516"/>
    </source>
</evidence>
<dbReference type="GO" id="GO:0003989">
    <property type="term" value="F:acetyl-CoA carboxylase activity"/>
    <property type="evidence" value="ECO:0007669"/>
    <property type="project" value="InterPro"/>
</dbReference>
<keyword evidence="2 13" id="KW-0444">Lipid biosynthesis</keyword>
<keyword evidence="3 13" id="KW-0808">Transferase</keyword>
<dbReference type="Pfam" id="PF17848">
    <property type="entry name" value="Zn_ribbon_ACC"/>
    <property type="match status" value="1"/>
</dbReference>
<dbReference type="Pfam" id="PF01039">
    <property type="entry name" value="Carboxyl_trans"/>
    <property type="match status" value="1"/>
</dbReference>
<dbReference type="Gene3D" id="3.90.226.10">
    <property type="entry name" value="2-enoyl-CoA Hydratase, Chain A, domain 1"/>
    <property type="match status" value="1"/>
</dbReference>
<accession>A0A3G9JIQ3</accession>